<dbReference type="EMBL" id="CASHTH010002837">
    <property type="protein sequence ID" value="CAI8035926.1"/>
    <property type="molecule type" value="Genomic_DNA"/>
</dbReference>
<organism evidence="1 2">
    <name type="scientific">Geodia barretti</name>
    <name type="common">Barrett's horny sponge</name>
    <dbReference type="NCBI Taxonomy" id="519541"/>
    <lineage>
        <taxon>Eukaryota</taxon>
        <taxon>Metazoa</taxon>
        <taxon>Porifera</taxon>
        <taxon>Demospongiae</taxon>
        <taxon>Heteroscleromorpha</taxon>
        <taxon>Tetractinellida</taxon>
        <taxon>Astrophorina</taxon>
        <taxon>Geodiidae</taxon>
        <taxon>Geodia</taxon>
    </lineage>
</organism>
<evidence type="ECO:0000313" key="2">
    <source>
        <dbReference type="Proteomes" id="UP001174909"/>
    </source>
</evidence>
<name>A0AA35SVS3_GEOBA</name>
<feature type="non-terminal residue" evidence="1">
    <location>
        <position position="106"/>
    </location>
</feature>
<evidence type="ECO:0000313" key="1">
    <source>
        <dbReference type="EMBL" id="CAI8035926.1"/>
    </source>
</evidence>
<feature type="non-terminal residue" evidence="1">
    <location>
        <position position="1"/>
    </location>
</feature>
<protein>
    <submittedName>
        <fullName evidence="1">Uncharacterized protein</fullName>
    </submittedName>
</protein>
<reference evidence="1" key="1">
    <citation type="submission" date="2023-03" db="EMBL/GenBank/DDBJ databases">
        <authorList>
            <person name="Steffen K."/>
            <person name="Cardenas P."/>
        </authorList>
    </citation>
    <scope>NUCLEOTIDE SEQUENCE</scope>
</reference>
<proteinExistence type="predicted"/>
<comment type="caution">
    <text evidence="1">The sequence shown here is derived from an EMBL/GenBank/DDBJ whole genome shotgun (WGS) entry which is preliminary data.</text>
</comment>
<gene>
    <name evidence="1" type="ORF">GBAR_LOCUS20161</name>
</gene>
<accession>A0AA35SVS3</accession>
<keyword evidence="2" id="KW-1185">Reference proteome</keyword>
<dbReference type="AlphaFoldDB" id="A0AA35SVS3"/>
<dbReference type="Proteomes" id="UP001174909">
    <property type="component" value="Unassembled WGS sequence"/>
</dbReference>
<sequence>RLCRRVRGRVRQVRHRKPVGPFPVAPGTGGHVVGAALGRREGHKRVPVLPPIVVLRPRDQIPVRVVNPPQIRVVQGPGIRRRALQVEPVGPARLKRHRKPVRVPAM</sequence>